<dbReference type="Pfam" id="PF12311">
    <property type="entry name" value="DUF3632"/>
    <property type="match status" value="1"/>
</dbReference>
<sequence length="306" mass="33831">MAQQTAAVQDDNAATNELWRVELAREMSEDVADGVAVQFPSILLDLLTKWPVDGVEAAREAARRIDADYRDVYLPSDPLLRGQEDKGMAGYLSHLYGLVMSVATFIDCDDPLQDALVQLLVELRKLPPTVYKIWGEDCLVYTSDPIFPDTTEDRWNANFGIAPSVLLSSGPPLDDSEKAAYERRCDSWVNFSSFLARCTAQGFYDDDSSLYKDASVDIPLGLGLEGESSPGKLGSCRLMVSLQWILHCGDKIRDNMIQSDKPKWNMGKWDQWVAKLKEIEEGGIEDAKVKAAAEKVLAGLVSTDAS</sequence>
<dbReference type="InterPro" id="IPR053204">
    <property type="entry name" value="Oxopyrrolidines_Biosynth-assoc"/>
</dbReference>
<protein>
    <submittedName>
        <fullName evidence="1">Uncharacterized protein</fullName>
    </submittedName>
</protein>
<comment type="caution">
    <text evidence="1">The sequence shown here is derived from an EMBL/GenBank/DDBJ whole genome shotgun (WGS) entry which is preliminary data.</text>
</comment>
<dbReference type="OrthoDB" id="3350591at2759"/>
<gene>
    <name evidence="1" type="ORF">VMCG_01147</name>
</gene>
<dbReference type="PANTHER" id="PTHR38797">
    <property type="entry name" value="NUCLEAR PORE COMPLEX PROTEIN NUP85-RELATED"/>
    <property type="match status" value="1"/>
</dbReference>
<organism evidence="1 2">
    <name type="scientific">Cytospora schulzeri</name>
    <dbReference type="NCBI Taxonomy" id="448051"/>
    <lineage>
        <taxon>Eukaryota</taxon>
        <taxon>Fungi</taxon>
        <taxon>Dikarya</taxon>
        <taxon>Ascomycota</taxon>
        <taxon>Pezizomycotina</taxon>
        <taxon>Sordariomycetes</taxon>
        <taxon>Sordariomycetidae</taxon>
        <taxon>Diaporthales</taxon>
        <taxon>Cytosporaceae</taxon>
        <taxon>Cytospora</taxon>
    </lineage>
</organism>
<reference evidence="1 2" key="1">
    <citation type="submission" date="2015-09" db="EMBL/GenBank/DDBJ databases">
        <title>Host preference determinants of Valsa canker pathogens revealed by comparative genomics.</title>
        <authorList>
            <person name="Yin Z."/>
            <person name="Huang L."/>
        </authorList>
    </citation>
    <scope>NUCLEOTIDE SEQUENCE [LARGE SCALE GENOMIC DNA]</scope>
    <source>
        <strain evidence="1 2">03-1</strain>
    </source>
</reference>
<accession>A0A423X682</accession>
<dbReference type="EMBL" id="LKEA01000002">
    <property type="protein sequence ID" value="ROW11478.1"/>
    <property type="molecule type" value="Genomic_DNA"/>
</dbReference>
<proteinExistence type="predicted"/>
<dbReference type="InterPro" id="IPR022085">
    <property type="entry name" value="OpdG"/>
</dbReference>
<dbReference type="PANTHER" id="PTHR38797:SF4">
    <property type="entry name" value="NUCLEAR PORE COMPLEX PROTEIN NUP85"/>
    <property type="match status" value="1"/>
</dbReference>
<dbReference type="AlphaFoldDB" id="A0A423X682"/>
<evidence type="ECO:0000313" key="1">
    <source>
        <dbReference type="EMBL" id="ROW11478.1"/>
    </source>
</evidence>
<keyword evidence="2" id="KW-1185">Reference proteome</keyword>
<evidence type="ECO:0000313" key="2">
    <source>
        <dbReference type="Proteomes" id="UP000283895"/>
    </source>
</evidence>
<dbReference type="STRING" id="356882.A0A423X682"/>
<name>A0A423X682_9PEZI</name>
<dbReference type="Proteomes" id="UP000283895">
    <property type="component" value="Unassembled WGS sequence"/>
</dbReference>